<evidence type="ECO:0000256" key="3">
    <source>
        <dbReference type="ARBA" id="ARBA00005229"/>
    </source>
</evidence>
<dbReference type="CDD" id="cd11692">
    <property type="entry name" value="HRI1_N_like"/>
    <property type="match status" value="1"/>
</dbReference>
<evidence type="ECO:0000313" key="8">
    <source>
        <dbReference type="Proteomes" id="UP001302602"/>
    </source>
</evidence>
<reference evidence="7" key="2">
    <citation type="submission" date="2023-05" db="EMBL/GenBank/DDBJ databases">
        <authorList>
            <consortium name="Lawrence Berkeley National Laboratory"/>
            <person name="Steindorff A."/>
            <person name="Hensen N."/>
            <person name="Bonometti L."/>
            <person name="Westerberg I."/>
            <person name="Brannstrom I.O."/>
            <person name="Guillou S."/>
            <person name="Cros-Aarteil S."/>
            <person name="Calhoun S."/>
            <person name="Haridas S."/>
            <person name="Kuo A."/>
            <person name="Mondo S."/>
            <person name="Pangilinan J."/>
            <person name="Riley R."/>
            <person name="Labutti K."/>
            <person name="Andreopoulos B."/>
            <person name="Lipzen A."/>
            <person name="Chen C."/>
            <person name="Yanf M."/>
            <person name="Daum C."/>
            <person name="Ng V."/>
            <person name="Clum A."/>
            <person name="Ohm R."/>
            <person name="Martin F."/>
            <person name="Silar P."/>
            <person name="Natvig D."/>
            <person name="Lalanne C."/>
            <person name="Gautier V."/>
            <person name="Ament-Velasquez S.L."/>
            <person name="Kruys A."/>
            <person name="Hutchinson M.I."/>
            <person name="Powell A.J."/>
            <person name="Barry K."/>
            <person name="Miller A.N."/>
            <person name="Grigoriev I.V."/>
            <person name="Debuchy R."/>
            <person name="Gladieux P."/>
            <person name="Thoren M.H."/>
            <person name="Johannesson H."/>
        </authorList>
    </citation>
    <scope>NUCLEOTIDE SEQUENCE</scope>
    <source>
        <strain evidence="7">CBS 731.68</strain>
    </source>
</reference>
<dbReference type="Proteomes" id="UP001302602">
    <property type="component" value="Unassembled WGS sequence"/>
</dbReference>
<name>A0AAN6U3P2_9PEZI</name>
<evidence type="ECO:0000256" key="5">
    <source>
        <dbReference type="ARBA" id="ARBA00022490"/>
    </source>
</evidence>
<keyword evidence="6" id="KW-0539">Nucleus</keyword>
<comment type="subcellular location">
    <subcellularLocation>
        <location evidence="2">Cytoplasm</location>
    </subcellularLocation>
    <subcellularLocation>
        <location evidence="1">Nucleus</location>
    </subcellularLocation>
</comment>
<accession>A0AAN6U3P2</accession>
<dbReference type="CDD" id="cd11693">
    <property type="entry name" value="HRI1_C_like"/>
    <property type="match status" value="1"/>
</dbReference>
<sequence>MCDISIREYIRWLPGEASEPTSTIVLTTPQRRFVDVRVLKLTSEDASKTILPLSRLDWAIAGVSSLSAIQSPEDPGQKIKHCRWDHWIDSRTANTDGVFDEGDMFDDPSDASLTLEKGRMVNPATGVETDYEELWRSEPIETVPVPGAGKAEEITCLALQMEASGGGEGSVGRVRRGLVVRLGQYCQAFTRDGDDITVERLKWDTGQQRWTTEVRIGEQELPTEIATYLAHEARIDDEVKVGGAAWKVVERA</sequence>
<evidence type="ECO:0000313" key="7">
    <source>
        <dbReference type="EMBL" id="KAK4125787.1"/>
    </source>
</evidence>
<dbReference type="GO" id="GO:0005634">
    <property type="term" value="C:nucleus"/>
    <property type="evidence" value="ECO:0007669"/>
    <property type="project" value="UniProtKB-SubCell"/>
</dbReference>
<evidence type="ECO:0000256" key="6">
    <source>
        <dbReference type="ARBA" id="ARBA00023242"/>
    </source>
</evidence>
<protein>
    <recommendedName>
        <fullName evidence="4">Protein HRI1</fullName>
    </recommendedName>
</protein>
<dbReference type="Pfam" id="PF16815">
    <property type="entry name" value="HRI1"/>
    <property type="match status" value="1"/>
</dbReference>
<dbReference type="InterPro" id="IPR043047">
    <property type="entry name" value="Hri1_N_sf"/>
</dbReference>
<comment type="similarity">
    <text evidence="3">Belongs to the HRI1 family.</text>
</comment>
<dbReference type="RefSeq" id="XP_062649558.1">
    <property type="nucleotide sequence ID" value="XM_062791111.1"/>
</dbReference>
<keyword evidence="5" id="KW-0963">Cytoplasm</keyword>
<dbReference type="InterPro" id="IPR038744">
    <property type="entry name" value="Hri1_N"/>
</dbReference>
<evidence type="ECO:0000256" key="4">
    <source>
        <dbReference type="ARBA" id="ARBA00017063"/>
    </source>
</evidence>
<evidence type="ECO:0000256" key="1">
    <source>
        <dbReference type="ARBA" id="ARBA00004123"/>
    </source>
</evidence>
<comment type="caution">
    <text evidence="7">The sequence shown here is derived from an EMBL/GenBank/DDBJ whole genome shotgun (WGS) entry which is preliminary data.</text>
</comment>
<reference evidence="7" key="1">
    <citation type="journal article" date="2023" name="Mol. Phylogenet. Evol.">
        <title>Genome-scale phylogeny and comparative genomics of the fungal order Sordariales.</title>
        <authorList>
            <person name="Hensen N."/>
            <person name="Bonometti L."/>
            <person name="Westerberg I."/>
            <person name="Brannstrom I.O."/>
            <person name="Guillou S."/>
            <person name="Cros-Aarteil S."/>
            <person name="Calhoun S."/>
            <person name="Haridas S."/>
            <person name="Kuo A."/>
            <person name="Mondo S."/>
            <person name="Pangilinan J."/>
            <person name="Riley R."/>
            <person name="LaButti K."/>
            <person name="Andreopoulos B."/>
            <person name="Lipzen A."/>
            <person name="Chen C."/>
            <person name="Yan M."/>
            <person name="Daum C."/>
            <person name="Ng V."/>
            <person name="Clum A."/>
            <person name="Steindorff A."/>
            <person name="Ohm R.A."/>
            <person name="Martin F."/>
            <person name="Silar P."/>
            <person name="Natvig D.O."/>
            <person name="Lalanne C."/>
            <person name="Gautier V."/>
            <person name="Ament-Velasquez S.L."/>
            <person name="Kruys A."/>
            <person name="Hutchinson M.I."/>
            <person name="Powell A.J."/>
            <person name="Barry K."/>
            <person name="Miller A.N."/>
            <person name="Grigoriev I.V."/>
            <person name="Debuchy R."/>
            <person name="Gladieux P."/>
            <person name="Hiltunen Thoren M."/>
            <person name="Johannesson H."/>
        </authorList>
    </citation>
    <scope>NUCLEOTIDE SEQUENCE</scope>
    <source>
        <strain evidence="7">CBS 731.68</strain>
    </source>
</reference>
<organism evidence="7 8">
    <name type="scientific">Parathielavia appendiculata</name>
    <dbReference type="NCBI Taxonomy" id="2587402"/>
    <lineage>
        <taxon>Eukaryota</taxon>
        <taxon>Fungi</taxon>
        <taxon>Dikarya</taxon>
        <taxon>Ascomycota</taxon>
        <taxon>Pezizomycotina</taxon>
        <taxon>Sordariomycetes</taxon>
        <taxon>Sordariomycetidae</taxon>
        <taxon>Sordariales</taxon>
        <taxon>Chaetomiaceae</taxon>
        <taxon>Parathielavia</taxon>
    </lineage>
</organism>
<dbReference type="InterPro" id="IPR031818">
    <property type="entry name" value="Hri1"/>
</dbReference>
<dbReference type="AlphaFoldDB" id="A0AAN6U3P2"/>
<evidence type="ECO:0000256" key="2">
    <source>
        <dbReference type="ARBA" id="ARBA00004496"/>
    </source>
</evidence>
<gene>
    <name evidence="7" type="ORF">N657DRAFT_631995</name>
</gene>
<dbReference type="Gene3D" id="2.40.128.310">
    <property type="entry name" value="Protein HRI1, C-terminal domain"/>
    <property type="match status" value="1"/>
</dbReference>
<dbReference type="Gene3D" id="2.40.128.320">
    <property type="entry name" value="Protein HRI1, N-terminal domain"/>
    <property type="match status" value="1"/>
</dbReference>
<keyword evidence="8" id="KW-1185">Reference proteome</keyword>
<dbReference type="EMBL" id="MU853225">
    <property type="protein sequence ID" value="KAK4125787.1"/>
    <property type="molecule type" value="Genomic_DNA"/>
</dbReference>
<dbReference type="GeneID" id="87827880"/>
<proteinExistence type="inferred from homology"/>
<dbReference type="GO" id="GO:0005737">
    <property type="term" value="C:cytoplasm"/>
    <property type="evidence" value="ECO:0007669"/>
    <property type="project" value="UniProtKB-SubCell"/>
</dbReference>